<dbReference type="PANTHER" id="PTHR24113:SF12">
    <property type="entry name" value="RAN GTPASE-ACTIVATING PROTEIN 1"/>
    <property type="match status" value="1"/>
</dbReference>
<keyword evidence="4" id="KW-0677">Repeat</keyword>
<dbReference type="InterPro" id="IPR027038">
    <property type="entry name" value="RanGap"/>
</dbReference>
<dbReference type="Proteomes" id="UP001190700">
    <property type="component" value="Unassembled WGS sequence"/>
</dbReference>
<sequence length="279" mass="30651">HLRDLVALKLDQNRLRPEGAAALCAVLGTRMNNTLRELSLAENELGGENGHAAHSLATMLRVNTSLRRLDLHGNHWLAADAVIITEAIRPMDHLEDACCLDCVIMEAAHELPVGALLRDDPSIASLRQPMGMSVQEAIVLGRTLAFSRACQELEVEDTRLDLGSLRRDECQAVHLADCQVEFWPAMVLGEVLLRGRERVEGAAEEAGALEALRLQRNFLCGRERDVEAEVPQGLRSLGAGLSGPGFHPTLLDLSDNIIGPQRQQAEDHRLLRAELQRQA</sequence>
<dbReference type="AlphaFoldDB" id="A0AAE0F109"/>
<feature type="non-terminal residue" evidence="5">
    <location>
        <position position="1"/>
    </location>
</feature>
<dbReference type="PANTHER" id="PTHR24113">
    <property type="entry name" value="RAN GTPASE-ACTIVATING PROTEIN 1"/>
    <property type="match status" value="1"/>
</dbReference>
<dbReference type="GO" id="GO:0005829">
    <property type="term" value="C:cytosol"/>
    <property type="evidence" value="ECO:0007669"/>
    <property type="project" value="TreeGrafter"/>
</dbReference>
<accession>A0AAE0F109</accession>
<evidence type="ECO:0000313" key="5">
    <source>
        <dbReference type="EMBL" id="KAK3247853.1"/>
    </source>
</evidence>
<dbReference type="SUPFAM" id="SSF52047">
    <property type="entry name" value="RNI-like"/>
    <property type="match status" value="1"/>
</dbReference>
<dbReference type="InterPro" id="IPR001611">
    <property type="entry name" value="Leu-rich_rpt"/>
</dbReference>
<evidence type="ECO:0000313" key="6">
    <source>
        <dbReference type="Proteomes" id="UP001190700"/>
    </source>
</evidence>
<name>A0AAE0F109_9CHLO</name>
<keyword evidence="2" id="KW-0343">GTPase activation</keyword>
<organism evidence="5 6">
    <name type="scientific">Cymbomonas tetramitiformis</name>
    <dbReference type="NCBI Taxonomy" id="36881"/>
    <lineage>
        <taxon>Eukaryota</taxon>
        <taxon>Viridiplantae</taxon>
        <taxon>Chlorophyta</taxon>
        <taxon>Pyramimonadophyceae</taxon>
        <taxon>Pyramimonadales</taxon>
        <taxon>Pyramimonadaceae</taxon>
        <taxon>Cymbomonas</taxon>
    </lineage>
</organism>
<comment type="subcellular location">
    <subcellularLocation>
        <location evidence="1">Cytoplasm</location>
        <location evidence="1">Cytoskeleton</location>
        <location evidence="1">Cilium axoneme</location>
    </subcellularLocation>
</comment>
<evidence type="ECO:0000256" key="1">
    <source>
        <dbReference type="ARBA" id="ARBA00004430"/>
    </source>
</evidence>
<reference evidence="5 6" key="1">
    <citation type="journal article" date="2015" name="Genome Biol. Evol.">
        <title>Comparative Genomics of a Bacterivorous Green Alga Reveals Evolutionary Causalities and Consequences of Phago-Mixotrophic Mode of Nutrition.</title>
        <authorList>
            <person name="Burns J.A."/>
            <person name="Paasch A."/>
            <person name="Narechania A."/>
            <person name="Kim E."/>
        </authorList>
    </citation>
    <scope>NUCLEOTIDE SEQUENCE [LARGE SCALE GENOMIC DNA]</scope>
    <source>
        <strain evidence="5 6">PLY_AMNH</strain>
    </source>
</reference>
<proteinExistence type="predicted"/>
<evidence type="ECO:0000256" key="3">
    <source>
        <dbReference type="ARBA" id="ARBA00022614"/>
    </source>
</evidence>
<dbReference type="GO" id="GO:0031267">
    <property type="term" value="F:small GTPase binding"/>
    <property type="evidence" value="ECO:0007669"/>
    <property type="project" value="TreeGrafter"/>
</dbReference>
<dbReference type="GO" id="GO:0005930">
    <property type="term" value="C:axoneme"/>
    <property type="evidence" value="ECO:0007669"/>
    <property type="project" value="UniProtKB-SubCell"/>
</dbReference>
<dbReference type="Gene3D" id="3.80.10.10">
    <property type="entry name" value="Ribonuclease Inhibitor"/>
    <property type="match status" value="1"/>
</dbReference>
<dbReference type="SMART" id="SM00368">
    <property type="entry name" value="LRR_RI"/>
    <property type="match status" value="3"/>
</dbReference>
<dbReference type="GO" id="GO:0006913">
    <property type="term" value="P:nucleocytoplasmic transport"/>
    <property type="evidence" value="ECO:0007669"/>
    <property type="project" value="TreeGrafter"/>
</dbReference>
<dbReference type="EMBL" id="LGRX02028608">
    <property type="protein sequence ID" value="KAK3247853.1"/>
    <property type="molecule type" value="Genomic_DNA"/>
</dbReference>
<evidence type="ECO:0000256" key="2">
    <source>
        <dbReference type="ARBA" id="ARBA00022468"/>
    </source>
</evidence>
<keyword evidence="6" id="KW-1185">Reference proteome</keyword>
<dbReference type="GO" id="GO:0005634">
    <property type="term" value="C:nucleus"/>
    <property type="evidence" value="ECO:0007669"/>
    <property type="project" value="TreeGrafter"/>
</dbReference>
<dbReference type="GO" id="GO:0005096">
    <property type="term" value="F:GTPase activator activity"/>
    <property type="evidence" value="ECO:0007669"/>
    <property type="project" value="UniProtKB-KW"/>
</dbReference>
<evidence type="ECO:0000256" key="4">
    <source>
        <dbReference type="ARBA" id="ARBA00022737"/>
    </source>
</evidence>
<dbReference type="InterPro" id="IPR032675">
    <property type="entry name" value="LRR_dom_sf"/>
</dbReference>
<protein>
    <submittedName>
        <fullName evidence="5">Uncharacterized protein</fullName>
    </submittedName>
</protein>
<comment type="caution">
    <text evidence="5">The sequence shown here is derived from an EMBL/GenBank/DDBJ whole genome shotgun (WGS) entry which is preliminary data.</text>
</comment>
<keyword evidence="3" id="KW-0433">Leucine-rich repeat</keyword>
<gene>
    <name evidence="5" type="ORF">CYMTET_42662</name>
</gene>
<dbReference type="Pfam" id="PF13516">
    <property type="entry name" value="LRR_6"/>
    <property type="match status" value="2"/>
</dbReference>
<dbReference type="GO" id="GO:0048471">
    <property type="term" value="C:perinuclear region of cytoplasm"/>
    <property type="evidence" value="ECO:0007669"/>
    <property type="project" value="TreeGrafter"/>
</dbReference>